<gene>
    <name evidence="1" type="primary">scpB</name>
    <name evidence="1" type="ORF">NCTC10118_00085</name>
</gene>
<dbReference type="OrthoDB" id="9806226at2"/>
<reference evidence="1 2" key="1">
    <citation type="submission" date="2019-01" db="EMBL/GenBank/DDBJ databases">
        <authorList>
            <consortium name="Pathogen Informatics"/>
        </authorList>
    </citation>
    <scope>NUCLEOTIDE SEQUENCE [LARGE SCALE GENOMIC DNA]</scope>
    <source>
        <strain evidence="1 2">NCTC10118</strain>
    </source>
</reference>
<evidence type="ECO:0000313" key="1">
    <source>
        <dbReference type="EMBL" id="VEU62647.1"/>
    </source>
</evidence>
<dbReference type="Pfam" id="PF04079">
    <property type="entry name" value="SMC_ScpB"/>
    <property type="match status" value="1"/>
</dbReference>
<dbReference type="PANTHER" id="PTHR34298">
    <property type="entry name" value="SEGREGATION AND CONDENSATION PROTEIN B"/>
    <property type="match status" value="1"/>
</dbReference>
<dbReference type="Gene3D" id="1.10.10.10">
    <property type="entry name" value="Winged helix-like DNA-binding domain superfamily/Winged helix DNA-binding domain"/>
    <property type="match status" value="2"/>
</dbReference>
<dbReference type="SUPFAM" id="SSF46785">
    <property type="entry name" value="Winged helix' DNA-binding domain"/>
    <property type="match status" value="2"/>
</dbReference>
<dbReference type="PANTHER" id="PTHR34298:SF2">
    <property type="entry name" value="SEGREGATION AND CONDENSATION PROTEIN B"/>
    <property type="match status" value="1"/>
</dbReference>
<dbReference type="NCBIfam" id="TIGR00281">
    <property type="entry name" value="SMC-Scp complex subunit ScpB"/>
    <property type="match status" value="1"/>
</dbReference>
<dbReference type="InterPro" id="IPR036388">
    <property type="entry name" value="WH-like_DNA-bd_sf"/>
</dbReference>
<keyword evidence="2" id="KW-1185">Reference proteome</keyword>
<dbReference type="PIRSF" id="PIRSF019345">
    <property type="entry name" value="ScpB"/>
    <property type="match status" value="1"/>
</dbReference>
<dbReference type="InterPro" id="IPR005234">
    <property type="entry name" value="ScpB_csome_segregation"/>
</dbReference>
<accession>A0A224AYN9</accession>
<dbReference type="EMBL" id="LR214972">
    <property type="protein sequence ID" value="VEU62647.1"/>
    <property type="molecule type" value="Genomic_DNA"/>
</dbReference>
<name>A0A224AYN9_9BACT</name>
<protein>
    <submittedName>
        <fullName evidence="1">Chromosomal segregation and condensation complex, ScpB protein</fullName>
    </submittedName>
</protein>
<organism evidence="1 2">
    <name type="scientific">Mycoplasmopsis bovirhinis</name>
    <dbReference type="NCBI Taxonomy" id="29553"/>
    <lineage>
        <taxon>Bacteria</taxon>
        <taxon>Bacillati</taxon>
        <taxon>Mycoplasmatota</taxon>
        <taxon>Mycoplasmoidales</taxon>
        <taxon>Metamycoplasmataceae</taxon>
        <taxon>Mycoplasmopsis</taxon>
    </lineage>
</organism>
<dbReference type="AlphaFoldDB" id="A0A224AYN9"/>
<evidence type="ECO:0000313" key="2">
    <source>
        <dbReference type="Proteomes" id="UP000289952"/>
    </source>
</evidence>
<sequence>MKNKILEALLYIQGDEGLTLEQVKQVFNLNNVTEAKKVMQDFHKSYNQEDRGLKVVNYDEIYKLATRESIKDYVSKLVTIVRPNKLSNAAIEVAGIVAYKQPITKSQITKIRGGAASDSIINNLVEKGVIEEVGISPTPGKPILYGVTSKFYDHFRITSLKDLPKINDFNYIDATESENANFDLFSSQREDN</sequence>
<dbReference type="GO" id="GO:0051304">
    <property type="term" value="P:chromosome separation"/>
    <property type="evidence" value="ECO:0007669"/>
    <property type="project" value="InterPro"/>
</dbReference>
<dbReference type="RefSeq" id="WP_120161197.1">
    <property type="nucleotide sequence ID" value="NZ_AP018135.1"/>
</dbReference>
<proteinExistence type="predicted"/>
<dbReference type="InterPro" id="IPR036390">
    <property type="entry name" value="WH_DNA-bd_sf"/>
</dbReference>
<dbReference type="Proteomes" id="UP000289952">
    <property type="component" value="Chromosome"/>
</dbReference>